<evidence type="ECO:0000256" key="1">
    <source>
        <dbReference type="ARBA" id="ARBA00022603"/>
    </source>
</evidence>
<dbReference type="AlphaFoldDB" id="A0A1G7JN63"/>
<dbReference type="GO" id="GO:0044027">
    <property type="term" value="P:negative regulation of gene expression via chromosomal CpG island methylation"/>
    <property type="evidence" value="ECO:0007669"/>
    <property type="project" value="TreeGrafter"/>
</dbReference>
<dbReference type="InterPro" id="IPR001525">
    <property type="entry name" value="C5_MeTfrase"/>
</dbReference>
<dbReference type="EMBL" id="FNAT01000009">
    <property type="protein sequence ID" value="SDF26234.1"/>
    <property type="molecule type" value="Genomic_DNA"/>
</dbReference>
<dbReference type="PROSITE" id="PS51679">
    <property type="entry name" value="SAM_MT_C5"/>
    <property type="match status" value="1"/>
</dbReference>
<dbReference type="SUPFAM" id="SSF53335">
    <property type="entry name" value="S-adenosyl-L-methionine-dependent methyltransferases"/>
    <property type="match status" value="1"/>
</dbReference>
<evidence type="ECO:0000256" key="6">
    <source>
        <dbReference type="PROSITE-ProRule" id="PRU01016"/>
    </source>
</evidence>
<proteinExistence type="inferred from homology"/>
<dbReference type="EC" id="2.1.1.37" evidence="8"/>
<dbReference type="Gene3D" id="3.40.50.150">
    <property type="entry name" value="Vaccinia Virus protein VP39"/>
    <property type="match status" value="1"/>
</dbReference>
<evidence type="ECO:0000256" key="5">
    <source>
        <dbReference type="ARBA" id="ARBA00047422"/>
    </source>
</evidence>
<dbReference type="InterPro" id="IPR031303">
    <property type="entry name" value="C5_meth_CS"/>
</dbReference>
<evidence type="ECO:0000256" key="2">
    <source>
        <dbReference type="ARBA" id="ARBA00022679"/>
    </source>
</evidence>
<dbReference type="GO" id="GO:0009307">
    <property type="term" value="P:DNA restriction-modification system"/>
    <property type="evidence" value="ECO:0007669"/>
    <property type="project" value="UniProtKB-KW"/>
</dbReference>
<gene>
    <name evidence="9" type="ORF">SAMN04488567_3789</name>
</gene>
<reference evidence="10" key="1">
    <citation type="submission" date="2016-10" db="EMBL/GenBank/DDBJ databases">
        <authorList>
            <person name="Varghese N."/>
            <person name="Submissions S."/>
        </authorList>
    </citation>
    <scope>NUCLEOTIDE SEQUENCE [LARGE SCALE GENOMIC DNA]</scope>
    <source>
        <strain evidence="10">DSM 21424</strain>
    </source>
</reference>
<dbReference type="PANTHER" id="PTHR10629:SF52">
    <property type="entry name" value="DNA (CYTOSINE-5)-METHYLTRANSFERASE 1"/>
    <property type="match status" value="1"/>
</dbReference>
<evidence type="ECO:0000256" key="7">
    <source>
        <dbReference type="RuleBase" id="RU000416"/>
    </source>
</evidence>
<evidence type="ECO:0000313" key="10">
    <source>
        <dbReference type="Proteomes" id="UP000198922"/>
    </source>
</evidence>
<comment type="similarity">
    <text evidence="6 7">Belongs to the class I-like SAM-binding methyltransferase superfamily. C5-methyltransferase family.</text>
</comment>
<dbReference type="InterPro" id="IPR050390">
    <property type="entry name" value="C5-Methyltransferase"/>
</dbReference>
<dbReference type="GO" id="GO:0003886">
    <property type="term" value="F:DNA (cytosine-5-)-methyltransferase activity"/>
    <property type="evidence" value="ECO:0007669"/>
    <property type="project" value="UniProtKB-EC"/>
</dbReference>
<keyword evidence="3 6" id="KW-0949">S-adenosyl-L-methionine</keyword>
<dbReference type="Gene3D" id="3.90.120.10">
    <property type="entry name" value="DNA Methylase, subunit A, domain 2"/>
    <property type="match status" value="1"/>
</dbReference>
<dbReference type="PROSITE" id="PS00094">
    <property type="entry name" value="C5_MTASE_1"/>
    <property type="match status" value="1"/>
</dbReference>
<dbReference type="InterPro" id="IPR029063">
    <property type="entry name" value="SAM-dependent_MTases_sf"/>
</dbReference>
<accession>A0A1G7JN63</accession>
<keyword evidence="2 6" id="KW-0808">Transferase</keyword>
<dbReference type="PROSITE" id="PS00095">
    <property type="entry name" value="C5_MTASE_2"/>
    <property type="match status" value="1"/>
</dbReference>
<dbReference type="STRING" id="521013.SAMN04488567_3789"/>
<dbReference type="GO" id="GO:0032259">
    <property type="term" value="P:methylation"/>
    <property type="evidence" value="ECO:0007669"/>
    <property type="project" value="UniProtKB-KW"/>
</dbReference>
<keyword evidence="4" id="KW-0680">Restriction system</keyword>
<dbReference type="RefSeq" id="WP_090114596.1">
    <property type="nucleotide sequence ID" value="NZ_FNAT01000009.1"/>
</dbReference>
<evidence type="ECO:0000256" key="8">
    <source>
        <dbReference type="RuleBase" id="RU000417"/>
    </source>
</evidence>
<feature type="active site" evidence="6">
    <location>
        <position position="80"/>
    </location>
</feature>
<evidence type="ECO:0000313" key="9">
    <source>
        <dbReference type="EMBL" id="SDF26234.1"/>
    </source>
</evidence>
<dbReference type="PANTHER" id="PTHR10629">
    <property type="entry name" value="CYTOSINE-SPECIFIC METHYLTRANSFERASE"/>
    <property type="match status" value="1"/>
</dbReference>
<keyword evidence="1 6" id="KW-0489">Methyltransferase</keyword>
<evidence type="ECO:0000256" key="4">
    <source>
        <dbReference type="ARBA" id="ARBA00022747"/>
    </source>
</evidence>
<protein>
    <recommendedName>
        <fullName evidence="8">Cytosine-specific methyltransferase</fullName>
        <ecNumber evidence="8">2.1.1.37</ecNumber>
    </recommendedName>
</protein>
<sequence length="364" mass="40091">MKDVTCIDLFCGAGGLTHGLQKEGINVAAGVDIEESCRHPFEFNNDAIFIKEDISKVSGARLDELFGNGGVKVLAGCAPCQPFSTYSQRYDVLSSPRWGLLYQFDRLVKETRPDIVTMENVPTVAKHAVFDDFSASLESQGYFVHREVIDCIKYGLPQTRRRMVLLASKFGPIRTAAPDLEHARSVRDAIGDLPPISHGESYAADPLHTASRLSPLNVERIRASKPGGSWRDWPEHLVAACHKKDSGKTYPGVYGRMEWDNPAPTLTTQYYGFGNGRFGHPDQDRAISLREGAILQGFPTTYSFVPEGELIHFKSLGRMIGNAVPVTLGEVIGRSIIAHLQKFSDADLNSERQSINGECKPLVA</sequence>
<dbReference type="InterPro" id="IPR018117">
    <property type="entry name" value="C5_DNA_meth_AS"/>
</dbReference>
<comment type="catalytic activity">
    <reaction evidence="5 8">
        <text>a 2'-deoxycytidine in DNA + S-adenosyl-L-methionine = a 5-methyl-2'-deoxycytidine in DNA + S-adenosyl-L-homocysteine + H(+)</text>
        <dbReference type="Rhea" id="RHEA:13681"/>
        <dbReference type="Rhea" id="RHEA-COMP:11369"/>
        <dbReference type="Rhea" id="RHEA-COMP:11370"/>
        <dbReference type="ChEBI" id="CHEBI:15378"/>
        <dbReference type="ChEBI" id="CHEBI:57856"/>
        <dbReference type="ChEBI" id="CHEBI:59789"/>
        <dbReference type="ChEBI" id="CHEBI:85452"/>
        <dbReference type="ChEBI" id="CHEBI:85454"/>
        <dbReference type="EC" id="2.1.1.37"/>
    </reaction>
</comment>
<dbReference type="Pfam" id="PF00145">
    <property type="entry name" value="DNA_methylase"/>
    <property type="match status" value="1"/>
</dbReference>
<dbReference type="OrthoDB" id="9813719at2"/>
<dbReference type="GO" id="GO:0003677">
    <property type="term" value="F:DNA binding"/>
    <property type="evidence" value="ECO:0007669"/>
    <property type="project" value="TreeGrafter"/>
</dbReference>
<dbReference type="PRINTS" id="PR00105">
    <property type="entry name" value="C5METTRFRASE"/>
</dbReference>
<name>A0A1G7JN63_9RHOB</name>
<dbReference type="Proteomes" id="UP000198922">
    <property type="component" value="Unassembled WGS sequence"/>
</dbReference>
<keyword evidence="10" id="KW-1185">Reference proteome</keyword>
<evidence type="ECO:0000256" key="3">
    <source>
        <dbReference type="ARBA" id="ARBA00022691"/>
    </source>
</evidence>
<organism evidence="9 10">
    <name type="scientific">Limimaricola pyoseonensis</name>
    <dbReference type="NCBI Taxonomy" id="521013"/>
    <lineage>
        <taxon>Bacteria</taxon>
        <taxon>Pseudomonadati</taxon>
        <taxon>Pseudomonadota</taxon>
        <taxon>Alphaproteobacteria</taxon>
        <taxon>Rhodobacterales</taxon>
        <taxon>Paracoccaceae</taxon>
        <taxon>Limimaricola</taxon>
    </lineage>
</organism>
<dbReference type="NCBIfam" id="TIGR00675">
    <property type="entry name" value="dcm"/>
    <property type="match status" value="1"/>
</dbReference>